<keyword evidence="4" id="KW-0479">Metal-binding</keyword>
<comment type="cofactor">
    <cofactor evidence="1">
        <name>Mo-molybdopterin</name>
        <dbReference type="ChEBI" id="CHEBI:71302"/>
    </cofactor>
</comment>
<evidence type="ECO:0000256" key="8">
    <source>
        <dbReference type="ARBA" id="ARBA00034078"/>
    </source>
</evidence>
<keyword evidence="3" id="KW-0001">2Fe-2S</keyword>
<dbReference type="SUPFAM" id="SSF56003">
    <property type="entry name" value="Molybdenum cofactor-binding domain"/>
    <property type="match status" value="1"/>
</dbReference>
<dbReference type="Pfam" id="PF01315">
    <property type="entry name" value="Ald_Xan_dh_C"/>
    <property type="match status" value="1"/>
</dbReference>
<dbReference type="GO" id="GO:0071949">
    <property type="term" value="F:FAD binding"/>
    <property type="evidence" value="ECO:0007669"/>
    <property type="project" value="InterPro"/>
</dbReference>
<evidence type="ECO:0000256" key="4">
    <source>
        <dbReference type="ARBA" id="ARBA00022723"/>
    </source>
</evidence>
<dbReference type="InterPro" id="IPR008274">
    <property type="entry name" value="AldOxase/xan_DH_MoCoBD1"/>
</dbReference>
<dbReference type="Gene3D" id="3.30.465.10">
    <property type="match status" value="1"/>
</dbReference>
<dbReference type="PANTHER" id="PTHR11908:SF157">
    <property type="entry name" value="XANTHINE DEHYDROGENASE SUBUNIT D-RELATED"/>
    <property type="match status" value="1"/>
</dbReference>
<evidence type="ECO:0000256" key="2">
    <source>
        <dbReference type="ARBA" id="ARBA00022630"/>
    </source>
</evidence>
<dbReference type="Pfam" id="PF00941">
    <property type="entry name" value="FAD_binding_5"/>
    <property type="match status" value="1"/>
</dbReference>
<dbReference type="InterPro" id="IPR036318">
    <property type="entry name" value="FAD-bd_PCMH-like_sf"/>
</dbReference>
<dbReference type="SUPFAM" id="SSF56176">
    <property type="entry name" value="FAD-binding/transporter-associated domain-like"/>
    <property type="match status" value="1"/>
</dbReference>
<dbReference type="InterPro" id="IPR002346">
    <property type="entry name" value="Mopterin_DH_FAD-bd"/>
</dbReference>
<name>A0A6N6VLX5_9HYPH</name>
<accession>A0A6N6VLX5</accession>
<evidence type="ECO:0000256" key="7">
    <source>
        <dbReference type="ARBA" id="ARBA00023014"/>
    </source>
</evidence>
<dbReference type="Gene3D" id="3.30.43.10">
    <property type="entry name" value="Uridine Diphospho-n-acetylenolpyruvylglucosamine Reductase, domain 2"/>
    <property type="match status" value="1"/>
</dbReference>
<dbReference type="InterPro" id="IPR016208">
    <property type="entry name" value="Ald_Oxase/xanthine_DH-like"/>
</dbReference>
<dbReference type="Gene3D" id="3.30.390.50">
    <property type="entry name" value="CO dehydrogenase flavoprotein, C-terminal domain"/>
    <property type="match status" value="1"/>
</dbReference>
<dbReference type="InterPro" id="IPR046867">
    <property type="entry name" value="AldOxase/xan_DH_MoCoBD2"/>
</dbReference>
<dbReference type="PANTHER" id="PTHR11908">
    <property type="entry name" value="XANTHINE DEHYDROGENASE"/>
    <property type="match status" value="1"/>
</dbReference>
<dbReference type="EMBL" id="WESC01000003">
    <property type="protein sequence ID" value="KAB7741737.1"/>
    <property type="molecule type" value="Genomic_DNA"/>
</dbReference>
<dbReference type="InterPro" id="IPR005107">
    <property type="entry name" value="CO_DH_flav_C"/>
</dbReference>
<dbReference type="GO" id="GO:0051537">
    <property type="term" value="F:2 iron, 2 sulfur cluster binding"/>
    <property type="evidence" value="ECO:0007669"/>
    <property type="project" value="UniProtKB-KW"/>
</dbReference>
<dbReference type="SUPFAM" id="SSF55447">
    <property type="entry name" value="CO dehydrogenase flavoprotein C-terminal domain-like"/>
    <property type="match status" value="1"/>
</dbReference>
<dbReference type="Pfam" id="PF20256">
    <property type="entry name" value="MoCoBD_2"/>
    <property type="match status" value="1"/>
</dbReference>
<dbReference type="InterPro" id="IPR016167">
    <property type="entry name" value="FAD-bd_PCMH_sub1"/>
</dbReference>
<dbReference type="InterPro" id="IPR016169">
    <property type="entry name" value="FAD-bd_PCMH_sub2"/>
</dbReference>
<dbReference type="PIRSF" id="PIRSF000127">
    <property type="entry name" value="Xanthine_DH"/>
    <property type="match status" value="1"/>
</dbReference>
<keyword evidence="2" id="KW-0285">Flavoprotein</keyword>
<evidence type="ECO:0000256" key="5">
    <source>
        <dbReference type="ARBA" id="ARBA00022827"/>
    </source>
</evidence>
<sequence length="1070" mass="112370">MKKSLVAPQIWHPEEVSEAWSLLKRFGKAARVLAGGTAVQLDWAAGAPVPEHWIDLNRLDDLRGVTELADGGIWIGALTSLSALRHGALIGKKLPMLCDAVGRVGSAGIRNLATLGGNVASGSGCIIPALLALDAEVELFTAKGLVRRNLRALLSSSLTPMEGVVLVAIVVPARLPAKTCFEKMGLRRAFTPSVINAAAGLWFDGAGNVVKARLAIGGGITPPQRLSAAEHSLIGIPLSALDWTSLKRDMLGEMRVPSDAFRSAEYRRNVAANAIIAGLGGGVALDAVAGKASAHCFASIPAFVPVPYSEVEVSRAAMSERWRMRPDVTAKVEGAFTYLTDIRKPDMLVGRVLRAGYPHARILGIDTSEAEALPGVHAVVTHRDVKGLNGYGIVIPDQPAFCADKVRYVGDAVAAIAAESEEIAERALALIRVDYEVLPIVDDAERALAPDAPLVHESGNLLADLGLERGKVDEAFARAAHIVEDVYVTPRQMHAFMETEGGYAEPTPEGGLLVCVAGQHGYRDRMQLARILDVDEECIRIVSSPSGGAFGGKDELTVQPALALLALKAGRPVRLQLDRWESVLAGTKRQPMRIRMRTACDAEGYLIAQEVDAIADGGAYASLGASVVETALEHVTGAYRIPNVRSRGRLAYTNNGFGGAFRGFGCNEMLFAVESQIGRLAEKAGLDPVSFRVRNLRQPGDMGYLGQVVAPSDRGRETLAAAAASDLWARERGVSADGRKVIGVGLAVALQGSGLGSAIGDSGAARLSLAADGKIEAAFGAEEIGQGVLALIQESVARVLGCERDDVRPVIGDTAKTVDSGSTTASRMTYVVWRSASETGPELSAKLLAAAAKEMGKQSEELAIGAGGIYDARRNVPDVPLLSFAALAQSLGEAERPSAECGFAFPISHGTVEGNARFLHCHSAVLARVAVDRVTGMVEVLDLDQHTAAGPVMDVANYSGQIEGGGVQGLGFTLTEDTLIEGGTFTSRNFDSYMVPMIADAPANMRVFAMEELDAGDPYGPRGVGELGISAVSPAVAAAVADAVGIWVVEAPFSPEKILIRTGGMSAPAE</sequence>
<evidence type="ECO:0000313" key="10">
    <source>
        <dbReference type="EMBL" id="KAB7741737.1"/>
    </source>
</evidence>
<organism evidence="10 11">
    <name type="scientific">Parvibaculum sedimenti</name>
    <dbReference type="NCBI Taxonomy" id="2608632"/>
    <lineage>
        <taxon>Bacteria</taxon>
        <taxon>Pseudomonadati</taxon>
        <taxon>Pseudomonadota</taxon>
        <taxon>Alphaproteobacteria</taxon>
        <taxon>Hyphomicrobiales</taxon>
        <taxon>Parvibaculaceae</taxon>
        <taxon>Parvibaculum</taxon>
    </lineage>
</organism>
<dbReference type="Pfam" id="PF03450">
    <property type="entry name" value="CO_deh_flav_C"/>
    <property type="match status" value="1"/>
</dbReference>
<dbReference type="Proteomes" id="UP000468901">
    <property type="component" value="Unassembled WGS sequence"/>
</dbReference>
<keyword evidence="7" id="KW-0411">Iron-sulfur</keyword>
<dbReference type="InterPro" id="IPR036683">
    <property type="entry name" value="CO_DH_flav_C_dom_sf"/>
</dbReference>
<protein>
    <submittedName>
        <fullName evidence="10">Molybdopterin-dependent oxidoreductase</fullName>
    </submittedName>
</protein>
<reference evidence="10 11" key="1">
    <citation type="submission" date="2019-09" db="EMBL/GenBank/DDBJ databases">
        <title>Parvibaculum sedimenti sp. nov., isolated from sediment.</title>
        <authorList>
            <person name="Wang Y."/>
        </authorList>
    </citation>
    <scope>NUCLEOTIDE SEQUENCE [LARGE SCALE GENOMIC DNA]</scope>
    <source>
        <strain evidence="10 11">HXT-9</strain>
    </source>
</reference>
<evidence type="ECO:0000256" key="3">
    <source>
        <dbReference type="ARBA" id="ARBA00022714"/>
    </source>
</evidence>
<comment type="caution">
    <text evidence="10">The sequence shown here is derived from an EMBL/GenBank/DDBJ whole genome shotgun (WGS) entry which is preliminary data.</text>
</comment>
<dbReference type="PROSITE" id="PS51387">
    <property type="entry name" value="FAD_PCMH"/>
    <property type="match status" value="1"/>
</dbReference>
<evidence type="ECO:0000313" key="11">
    <source>
        <dbReference type="Proteomes" id="UP000468901"/>
    </source>
</evidence>
<feature type="domain" description="FAD-binding PCMH-type" evidence="9">
    <location>
        <begin position="3"/>
        <end position="174"/>
    </location>
</feature>
<dbReference type="InterPro" id="IPR037165">
    <property type="entry name" value="AldOxase/xan_DH_Mopterin-bd_sf"/>
</dbReference>
<comment type="cofactor">
    <cofactor evidence="8">
        <name>[2Fe-2S] cluster</name>
        <dbReference type="ChEBI" id="CHEBI:190135"/>
    </cofactor>
</comment>
<evidence type="ECO:0000259" key="9">
    <source>
        <dbReference type="PROSITE" id="PS51387"/>
    </source>
</evidence>
<dbReference type="GO" id="GO:0005506">
    <property type="term" value="F:iron ion binding"/>
    <property type="evidence" value="ECO:0007669"/>
    <property type="project" value="InterPro"/>
</dbReference>
<evidence type="ECO:0000256" key="6">
    <source>
        <dbReference type="ARBA" id="ARBA00023004"/>
    </source>
</evidence>
<dbReference type="SMART" id="SM01008">
    <property type="entry name" value="Ald_Xan_dh_C"/>
    <property type="match status" value="1"/>
</dbReference>
<dbReference type="GO" id="GO:0016491">
    <property type="term" value="F:oxidoreductase activity"/>
    <property type="evidence" value="ECO:0007669"/>
    <property type="project" value="InterPro"/>
</dbReference>
<keyword evidence="5" id="KW-0274">FAD</keyword>
<keyword evidence="11" id="KW-1185">Reference proteome</keyword>
<dbReference type="AlphaFoldDB" id="A0A6N6VLX5"/>
<proteinExistence type="predicted"/>
<evidence type="ECO:0000256" key="1">
    <source>
        <dbReference type="ARBA" id="ARBA00001924"/>
    </source>
</evidence>
<dbReference type="RefSeq" id="WP_152215040.1">
    <property type="nucleotide sequence ID" value="NZ_WESC01000003.1"/>
</dbReference>
<dbReference type="InterPro" id="IPR000674">
    <property type="entry name" value="Ald_Oxase/Xan_DH_a/b"/>
</dbReference>
<keyword evidence="6" id="KW-0408">Iron</keyword>
<dbReference type="InterPro" id="IPR036856">
    <property type="entry name" value="Ald_Oxase/Xan_DH_a/b_sf"/>
</dbReference>
<gene>
    <name evidence="10" type="ORF">F2P47_04860</name>
</gene>
<dbReference type="Gene3D" id="3.30.365.10">
    <property type="entry name" value="Aldehyde oxidase/xanthine dehydrogenase, molybdopterin binding domain"/>
    <property type="match status" value="4"/>
</dbReference>
<dbReference type="InterPro" id="IPR016166">
    <property type="entry name" value="FAD-bd_PCMH"/>
</dbReference>
<dbReference type="SMART" id="SM01092">
    <property type="entry name" value="CO_deh_flav_C"/>
    <property type="match status" value="1"/>
</dbReference>
<dbReference type="SUPFAM" id="SSF54665">
    <property type="entry name" value="CO dehydrogenase molybdoprotein N-domain-like"/>
    <property type="match status" value="1"/>
</dbReference>
<dbReference type="Pfam" id="PF02738">
    <property type="entry name" value="MoCoBD_1"/>
    <property type="match status" value="1"/>
</dbReference>
<dbReference type="Gene3D" id="3.90.1170.50">
    <property type="entry name" value="Aldehyde oxidase/xanthine dehydrogenase, a/b hammerhead"/>
    <property type="match status" value="1"/>
</dbReference>